<dbReference type="PANTHER" id="PTHR11614">
    <property type="entry name" value="PHOSPHOLIPASE-RELATED"/>
    <property type="match status" value="1"/>
</dbReference>
<dbReference type="GO" id="GO:0016787">
    <property type="term" value="F:hydrolase activity"/>
    <property type="evidence" value="ECO:0007669"/>
    <property type="project" value="UniProtKB-KW"/>
</dbReference>
<dbReference type="Proteomes" id="UP000184038">
    <property type="component" value="Unassembled WGS sequence"/>
</dbReference>
<dbReference type="STRING" id="1120996.SAMN02746066_03595"/>
<evidence type="ECO:0000313" key="3">
    <source>
        <dbReference type="Proteomes" id="UP000184038"/>
    </source>
</evidence>
<protein>
    <submittedName>
        <fullName evidence="2">Lysophospholipase, alpha-beta hydrolase superfamily</fullName>
    </submittedName>
</protein>
<evidence type="ECO:0000259" key="1">
    <source>
        <dbReference type="Pfam" id="PF12146"/>
    </source>
</evidence>
<dbReference type="InterPro" id="IPR051044">
    <property type="entry name" value="MAG_DAG_Lipase"/>
</dbReference>
<dbReference type="EMBL" id="FRCP01000019">
    <property type="protein sequence ID" value="SHM85271.1"/>
    <property type="molecule type" value="Genomic_DNA"/>
</dbReference>
<organism evidence="2 3">
    <name type="scientific">Anaerosporobacter mobilis DSM 15930</name>
    <dbReference type="NCBI Taxonomy" id="1120996"/>
    <lineage>
        <taxon>Bacteria</taxon>
        <taxon>Bacillati</taxon>
        <taxon>Bacillota</taxon>
        <taxon>Clostridia</taxon>
        <taxon>Lachnospirales</taxon>
        <taxon>Lachnospiraceae</taxon>
        <taxon>Anaerosporobacter</taxon>
    </lineage>
</organism>
<accession>A0A1M7M3X7</accession>
<dbReference type="Gene3D" id="3.40.50.1820">
    <property type="entry name" value="alpha/beta hydrolase"/>
    <property type="match status" value="1"/>
</dbReference>
<keyword evidence="2" id="KW-0378">Hydrolase</keyword>
<feature type="domain" description="Serine aminopeptidase S33" evidence="1">
    <location>
        <begin position="32"/>
        <end position="297"/>
    </location>
</feature>
<name>A0A1M7M3X7_9FIRM</name>
<dbReference type="InterPro" id="IPR022742">
    <property type="entry name" value="Hydrolase_4"/>
</dbReference>
<dbReference type="InterPro" id="IPR029058">
    <property type="entry name" value="AB_hydrolase_fold"/>
</dbReference>
<dbReference type="OrthoDB" id="9806902at2"/>
<evidence type="ECO:0000313" key="2">
    <source>
        <dbReference type="EMBL" id="SHM85271.1"/>
    </source>
</evidence>
<dbReference type="RefSeq" id="WP_073289825.1">
    <property type="nucleotide sequence ID" value="NZ_FRCP01000019.1"/>
</dbReference>
<keyword evidence="3" id="KW-1185">Reference proteome</keyword>
<dbReference type="Pfam" id="PF12146">
    <property type="entry name" value="Hydrolase_4"/>
    <property type="match status" value="1"/>
</dbReference>
<dbReference type="AlphaFoldDB" id="A0A1M7M3X7"/>
<gene>
    <name evidence="2" type="ORF">SAMN02746066_03595</name>
</gene>
<proteinExistence type="predicted"/>
<reference evidence="2 3" key="1">
    <citation type="submission" date="2016-11" db="EMBL/GenBank/DDBJ databases">
        <authorList>
            <person name="Jaros S."/>
            <person name="Januszkiewicz K."/>
            <person name="Wedrychowicz H."/>
        </authorList>
    </citation>
    <scope>NUCLEOTIDE SEQUENCE [LARGE SCALE GENOMIC DNA]</scope>
    <source>
        <strain evidence="2 3">DSM 15930</strain>
    </source>
</reference>
<dbReference type="SUPFAM" id="SSF53474">
    <property type="entry name" value="alpha/beta-Hydrolases"/>
    <property type="match status" value="1"/>
</dbReference>
<sequence>MSSVEKLYARVPSKDGIHKLNVVIWKPQDNNKVKAVLQISHGMIEFIERYDEFATYLVQNGYAVVGHDHLGHGSTVSNQEKWGYFVEKEASKTVVEDVYRVTCKAKETFPGTKLILLGHSMGSFIERRYLMTYGKELAAAIIMGTGSQPKLTLFAGKLVIKIWKLIYGDKHRSKFIEKVMFGTYNKRFSDNSMGKEWLTKDEEIRKWYCNEPGCSFLFTLNGYQMILETLGFIQRQTNIDKIPKNLPIYIVAGKDDPVGNYGKGVEHVYNVYKRTGIKDISIRLFENDRHEILNETDRQMVYKDILTWLDQHAK</sequence>